<gene>
    <name evidence="1" type="ORF">JO380_000572</name>
</gene>
<dbReference type="RefSeq" id="WP_307415790.1">
    <property type="nucleotide sequence ID" value="NZ_JAUSVM010000001.1"/>
</dbReference>
<keyword evidence="2" id="KW-1185">Reference proteome</keyword>
<dbReference type="EMBL" id="JAUSVM010000001">
    <property type="protein sequence ID" value="MDQ0424191.1"/>
    <property type="molecule type" value="Genomic_DNA"/>
</dbReference>
<evidence type="ECO:0000313" key="1">
    <source>
        <dbReference type="EMBL" id="MDQ0424191.1"/>
    </source>
</evidence>
<proteinExistence type="predicted"/>
<sequence length="223" mass="22871">MPGPAAPPDLRARARASGSRVARRVLDQPLRRLGVVGAVVLLATTAAFGGLEEQTDDGLEVLATGVPANVAPFELTVERVVWTTDLPGQGLSEPGNRWLGVVATVRNTSDAGVLGPVLREALTLDDVPGLVGAPGDLGVPASAVAVLVDGSELSPVQPGLAYEVAFLFEQDGGTPPPTSVAVQLQRHVWGTGSLDPTAGWRDAATVLRGDLPAREAVADEDAA</sequence>
<evidence type="ECO:0000313" key="2">
    <source>
        <dbReference type="Proteomes" id="UP001240250"/>
    </source>
</evidence>
<name>A0ABU0GHH5_9CELL</name>
<dbReference type="Proteomes" id="UP001240250">
    <property type="component" value="Unassembled WGS sequence"/>
</dbReference>
<organism evidence="1 2">
    <name type="scientific">Cellulomonas iranensis</name>
    <dbReference type="NCBI Taxonomy" id="76862"/>
    <lineage>
        <taxon>Bacteria</taxon>
        <taxon>Bacillati</taxon>
        <taxon>Actinomycetota</taxon>
        <taxon>Actinomycetes</taxon>
        <taxon>Micrococcales</taxon>
        <taxon>Cellulomonadaceae</taxon>
        <taxon>Cellulomonas</taxon>
    </lineage>
</organism>
<accession>A0ABU0GHH5</accession>
<protein>
    <recommendedName>
        <fullName evidence="3">DUF4352 domain-containing protein</fullName>
    </recommendedName>
</protein>
<reference evidence="1 2" key="1">
    <citation type="submission" date="2023-07" db="EMBL/GenBank/DDBJ databases">
        <title>Sequencing the genomes of 1000 actinobacteria strains.</title>
        <authorList>
            <person name="Klenk H.-P."/>
        </authorList>
    </citation>
    <scope>NUCLEOTIDE SEQUENCE [LARGE SCALE GENOMIC DNA]</scope>
    <source>
        <strain evidence="1 2">DSM 14785</strain>
    </source>
</reference>
<comment type="caution">
    <text evidence="1">The sequence shown here is derived from an EMBL/GenBank/DDBJ whole genome shotgun (WGS) entry which is preliminary data.</text>
</comment>
<evidence type="ECO:0008006" key="3">
    <source>
        <dbReference type="Google" id="ProtNLM"/>
    </source>
</evidence>